<feature type="compositionally biased region" description="Basic and acidic residues" evidence="1">
    <location>
        <begin position="697"/>
        <end position="708"/>
    </location>
</feature>
<feature type="compositionally biased region" description="Basic and acidic residues" evidence="1">
    <location>
        <begin position="127"/>
        <end position="139"/>
    </location>
</feature>
<feature type="compositionally biased region" description="Basic and acidic residues" evidence="1">
    <location>
        <begin position="799"/>
        <end position="821"/>
    </location>
</feature>
<feature type="compositionally biased region" description="Polar residues" evidence="1">
    <location>
        <begin position="973"/>
        <end position="983"/>
    </location>
</feature>
<feature type="compositionally biased region" description="Basic and acidic residues" evidence="1">
    <location>
        <begin position="998"/>
        <end position="1013"/>
    </location>
</feature>
<keyword evidence="3" id="KW-1185">Reference proteome</keyword>
<feature type="compositionally biased region" description="Polar residues" evidence="1">
    <location>
        <begin position="142"/>
        <end position="158"/>
    </location>
</feature>
<feature type="compositionally biased region" description="Basic and acidic residues" evidence="1">
    <location>
        <begin position="1034"/>
        <end position="1070"/>
    </location>
</feature>
<organism evidence="2 3">
    <name type="scientific">Mytilus edulis</name>
    <name type="common">Blue mussel</name>
    <dbReference type="NCBI Taxonomy" id="6550"/>
    <lineage>
        <taxon>Eukaryota</taxon>
        <taxon>Metazoa</taxon>
        <taxon>Spiralia</taxon>
        <taxon>Lophotrochozoa</taxon>
        <taxon>Mollusca</taxon>
        <taxon>Bivalvia</taxon>
        <taxon>Autobranchia</taxon>
        <taxon>Pteriomorphia</taxon>
        <taxon>Mytilida</taxon>
        <taxon>Mytiloidea</taxon>
        <taxon>Mytilidae</taxon>
        <taxon>Mytilinae</taxon>
        <taxon>Mytilus</taxon>
    </lineage>
</organism>
<feature type="compositionally biased region" description="Basic and acidic residues" evidence="1">
    <location>
        <begin position="953"/>
        <end position="971"/>
    </location>
</feature>
<dbReference type="Proteomes" id="UP000683360">
    <property type="component" value="Unassembled WGS sequence"/>
</dbReference>
<evidence type="ECO:0000313" key="2">
    <source>
        <dbReference type="EMBL" id="CAG2224617.1"/>
    </source>
</evidence>
<reference evidence="2" key="1">
    <citation type="submission" date="2021-03" db="EMBL/GenBank/DDBJ databases">
        <authorList>
            <person name="Bekaert M."/>
        </authorList>
    </citation>
    <scope>NUCLEOTIDE SEQUENCE</scope>
</reference>
<feature type="compositionally biased region" description="Basic residues" evidence="1">
    <location>
        <begin position="619"/>
        <end position="633"/>
    </location>
</feature>
<sequence length="1090" mass="123580">MASDDEDDLEALRMLALASMKNKKKPDIPKKSDTPKTSVHLHPHPLDVLTATSGIITKSVTKNTPITSYSSYAPPYGQPLTHQYPVGQPVQYSGNYSTGTVEHYSNTNNYSTGGTFPGRQQQKVPEFRKNQQKVPEFRKNQQRQNVASNPPRQSNLIVINTVPMKGEEKSALKTTGKNITEKSDSTKPALIRPQDKWALTDEDSQSSTPTRTKGTDKFSRYQSDSDSESEQSSDDSDNEKTDKSRRFHLSSDNDSADDSRTNHSNRSRKYSGRSDGDFSERRKSFQGYDDEMKSNKPDNELDDSKSSKSLSSVSSSSSSSDSESDEEKNKSTESNLNKSSSPEKDIINVVKNEFAKHVSKLNSELEKKIENLAKSDQTVNTKLSTSKQTVNTKLSTSNGAKSNGKSRQVEDTIKNIPMPAVKKTLEKSVEMKNESSKRITSDSKKESKEIIKSKQKTTECIKESKTIQPKRVASNVPKESKDSIPTKQIISESEKTRLVLQEKSDLKRRSRSKTPVRKFCFKSGSPIRRKSRSPTKSEEKLEMPTEEQGIQDRYHQSITPPQRKKVPVTKRKSRSKSPVIVKKSGSSSPVTKWAFRSGSPIRRKRSTSAEKKKSWSRSPVRRKSPVRKRRSRSKSPLVPKKYKLDSPKRHRSVSPFGKWKSRSRSPISKTSKTNTDVSKGQVKTVKKSLKVSKKKGKISDDNTNEKLEARKKKFESANIPESDKSSKKISLKGIVTKGKKKKMKETGGKTASEKVSHGREITEREPAISETKSSQKLKNIEKVDKNEKSKTPKKHEKRRTSSTDKKSDSKKKITPKKHGDNDSDSSSSSENVLSSDSESDSDSQTWRNKKSTKSERMQEDIERKGDRELSKRENFNDNRDNSWQNRRQRDDRFKEHRNKIFVEMSDDEDSGRYSSHKRSDSRKSYFESKDNGDGRSLKIEVNDNGKKRTRLVSTDDKDSTALGQRRSDKGRSKSPTVTVTLNTGDDENNLSVKKSKVSVHDRLGKQLSDDRKVVTKSKARRVEEIDDDDDDDDRPSKKLRIDDRPKVRSSVADRVRPERRRSSDELDQRNSKSGYQCNDLEERIKEDSEE</sequence>
<comment type="caution">
    <text evidence="2">The sequence shown here is derived from an EMBL/GenBank/DDBJ whole genome shotgun (WGS) entry which is preliminary data.</text>
</comment>
<accession>A0A8S3SYH1</accession>
<feature type="compositionally biased region" description="Polar residues" evidence="1">
    <location>
        <begin position="664"/>
        <end position="678"/>
    </location>
</feature>
<feature type="compositionally biased region" description="Polar residues" evidence="1">
    <location>
        <begin position="374"/>
        <end position="406"/>
    </location>
</feature>
<feature type="compositionally biased region" description="Basic and acidic residues" evidence="1">
    <location>
        <begin position="272"/>
        <end position="283"/>
    </location>
</feature>
<feature type="compositionally biased region" description="Acidic residues" evidence="1">
    <location>
        <begin position="225"/>
        <end position="237"/>
    </location>
</feature>
<gene>
    <name evidence="2" type="ORF">MEDL_37807</name>
</gene>
<feature type="compositionally biased region" description="Basic and acidic residues" evidence="1">
    <location>
        <begin position="917"/>
        <end position="946"/>
    </location>
</feature>
<feature type="compositionally biased region" description="Basic and acidic residues" evidence="1">
    <location>
        <begin position="778"/>
        <end position="790"/>
    </location>
</feature>
<feature type="compositionally biased region" description="Basic and acidic residues" evidence="1">
    <location>
        <begin position="25"/>
        <end position="34"/>
    </location>
</feature>
<feature type="region of interest" description="Disordered" evidence="1">
    <location>
        <begin position="127"/>
        <end position="345"/>
    </location>
</feature>
<feature type="compositionally biased region" description="Basic residues" evidence="1">
    <location>
        <begin position="684"/>
        <end position="696"/>
    </location>
</feature>
<evidence type="ECO:0000256" key="1">
    <source>
        <dbReference type="SAM" id="MobiDB-lite"/>
    </source>
</evidence>
<proteinExistence type="predicted"/>
<feature type="compositionally biased region" description="Basic and acidic residues" evidence="1">
    <location>
        <begin position="492"/>
        <end position="507"/>
    </location>
</feature>
<dbReference type="OrthoDB" id="6133781at2759"/>
<feature type="region of interest" description="Disordered" evidence="1">
    <location>
        <begin position="18"/>
        <end position="44"/>
    </location>
</feature>
<dbReference type="AlphaFoldDB" id="A0A8S3SYH1"/>
<feature type="compositionally biased region" description="Basic and acidic residues" evidence="1">
    <location>
        <begin position="887"/>
        <end position="900"/>
    </location>
</feature>
<name>A0A8S3SYH1_MYTED</name>
<feature type="compositionally biased region" description="Basic and acidic residues" evidence="1">
    <location>
        <begin position="1080"/>
        <end position="1090"/>
    </location>
</feature>
<feature type="compositionally biased region" description="Basic residues" evidence="1">
    <location>
        <begin position="562"/>
        <end position="575"/>
    </location>
</feature>
<feature type="compositionally biased region" description="Basic and acidic residues" evidence="1">
    <location>
        <begin position="852"/>
        <end position="880"/>
    </location>
</feature>
<feature type="compositionally biased region" description="Low complexity" evidence="1">
    <location>
        <begin position="307"/>
        <end position="321"/>
    </location>
</feature>
<feature type="compositionally biased region" description="Acidic residues" evidence="1">
    <location>
        <begin position="1024"/>
        <end position="1033"/>
    </location>
</feature>
<protein>
    <submittedName>
        <fullName evidence="2">Uncharacterized protein</fullName>
    </submittedName>
</protein>
<dbReference type="EMBL" id="CAJPWZ010001809">
    <property type="protein sequence ID" value="CAG2224617.1"/>
    <property type="molecule type" value="Genomic_DNA"/>
</dbReference>
<feature type="compositionally biased region" description="Low complexity" evidence="1">
    <location>
        <begin position="824"/>
        <end position="836"/>
    </location>
</feature>
<feature type="region of interest" description="Disordered" evidence="1">
    <location>
        <begin position="371"/>
        <end position="1090"/>
    </location>
</feature>
<feature type="compositionally biased region" description="Basic residues" evidence="1">
    <location>
        <begin position="508"/>
        <end position="520"/>
    </location>
</feature>
<evidence type="ECO:0000313" key="3">
    <source>
        <dbReference type="Proteomes" id="UP000683360"/>
    </source>
</evidence>
<feature type="compositionally biased region" description="Basic and acidic residues" evidence="1">
    <location>
        <begin position="423"/>
        <end position="465"/>
    </location>
</feature>
<feature type="compositionally biased region" description="Basic and acidic residues" evidence="1">
    <location>
        <begin position="744"/>
        <end position="767"/>
    </location>
</feature>
<feature type="compositionally biased region" description="Basic and acidic residues" evidence="1">
    <location>
        <begin position="290"/>
        <end position="306"/>
    </location>
</feature>